<comment type="caution">
    <text evidence="2">The sequence shown here is derived from an EMBL/GenBank/DDBJ whole genome shotgun (WGS) entry which is preliminary data.</text>
</comment>
<feature type="compositionally biased region" description="Low complexity" evidence="1">
    <location>
        <begin position="81"/>
        <end position="90"/>
    </location>
</feature>
<protein>
    <submittedName>
        <fullName evidence="2">Uncharacterized protein</fullName>
    </submittedName>
</protein>
<name>A0A7W3MTL3_9ACTN</name>
<sequence>MSRTLAPPPAWPVPVPRLEEERRRFAEIRVRYPDAVPWYGPKSGLWFAAPPGAPGLLHAPTLDGLVCRLVQHEQALAASRSRRAIAPSTAGRVSQATRQNTASGAGGDGGRVRSLASRTAMHSAPPSAPWVVPDVPPPGRNGVPGAFWRGLRRRLGLAVEAA</sequence>
<feature type="compositionally biased region" description="Polar residues" evidence="1">
    <location>
        <begin position="91"/>
        <end position="103"/>
    </location>
</feature>
<gene>
    <name evidence="2" type="ORF">HNR21_000540</name>
</gene>
<dbReference type="Proteomes" id="UP000539313">
    <property type="component" value="Unassembled WGS sequence"/>
</dbReference>
<accession>A0A7W3MTL3</accession>
<feature type="region of interest" description="Disordered" evidence="1">
    <location>
        <begin position="81"/>
        <end position="145"/>
    </location>
</feature>
<reference evidence="2 3" key="1">
    <citation type="submission" date="2020-08" db="EMBL/GenBank/DDBJ databases">
        <title>Sequencing the genomes of 1000 actinobacteria strains.</title>
        <authorList>
            <person name="Klenk H.-P."/>
        </authorList>
    </citation>
    <scope>NUCLEOTIDE SEQUENCE [LARGE SCALE GENOMIC DNA]</scope>
    <source>
        <strain evidence="2 3">DSM 45823</strain>
    </source>
</reference>
<dbReference type="RefSeq" id="WP_182703892.1">
    <property type="nucleotide sequence ID" value="NZ_JACJII010000001.1"/>
</dbReference>
<keyword evidence="3" id="KW-1185">Reference proteome</keyword>
<dbReference type="EMBL" id="JACJII010000001">
    <property type="protein sequence ID" value="MBA9001658.1"/>
    <property type="molecule type" value="Genomic_DNA"/>
</dbReference>
<organism evidence="2 3">
    <name type="scientific">Thermomonospora cellulosilytica</name>
    <dbReference type="NCBI Taxonomy" id="1411118"/>
    <lineage>
        <taxon>Bacteria</taxon>
        <taxon>Bacillati</taxon>
        <taxon>Actinomycetota</taxon>
        <taxon>Actinomycetes</taxon>
        <taxon>Streptosporangiales</taxon>
        <taxon>Thermomonosporaceae</taxon>
        <taxon>Thermomonospora</taxon>
    </lineage>
</organism>
<evidence type="ECO:0000313" key="3">
    <source>
        <dbReference type="Proteomes" id="UP000539313"/>
    </source>
</evidence>
<evidence type="ECO:0000313" key="2">
    <source>
        <dbReference type="EMBL" id="MBA9001658.1"/>
    </source>
</evidence>
<proteinExistence type="predicted"/>
<evidence type="ECO:0000256" key="1">
    <source>
        <dbReference type="SAM" id="MobiDB-lite"/>
    </source>
</evidence>
<dbReference type="AlphaFoldDB" id="A0A7W3MTL3"/>